<accession>X1LQ18</accession>
<dbReference type="EMBL" id="BARV01008499">
    <property type="protein sequence ID" value="GAI04455.1"/>
    <property type="molecule type" value="Genomic_DNA"/>
</dbReference>
<sequence>MTRNLLNTRRIPEIILLMPRRIGLKNIIRVSKTADSFLSPINPGTIIERI</sequence>
<evidence type="ECO:0000313" key="1">
    <source>
        <dbReference type="EMBL" id="GAI04455.1"/>
    </source>
</evidence>
<dbReference type="AlphaFoldDB" id="X1LQ18"/>
<name>X1LQ18_9ZZZZ</name>
<proteinExistence type="predicted"/>
<comment type="caution">
    <text evidence="1">The sequence shown here is derived from an EMBL/GenBank/DDBJ whole genome shotgun (WGS) entry which is preliminary data.</text>
</comment>
<reference evidence="1" key="1">
    <citation type="journal article" date="2014" name="Front. Microbiol.">
        <title>High frequency of phylogenetically diverse reductive dehalogenase-homologous genes in deep subseafloor sedimentary metagenomes.</title>
        <authorList>
            <person name="Kawai M."/>
            <person name="Futagami T."/>
            <person name="Toyoda A."/>
            <person name="Takaki Y."/>
            <person name="Nishi S."/>
            <person name="Hori S."/>
            <person name="Arai W."/>
            <person name="Tsubouchi T."/>
            <person name="Morono Y."/>
            <person name="Uchiyama I."/>
            <person name="Ito T."/>
            <person name="Fujiyama A."/>
            <person name="Inagaki F."/>
            <person name="Takami H."/>
        </authorList>
    </citation>
    <scope>NUCLEOTIDE SEQUENCE</scope>
    <source>
        <strain evidence="1">Expedition CK06-06</strain>
    </source>
</reference>
<protein>
    <submittedName>
        <fullName evidence="1">Uncharacterized protein</fullName>
    </submittedName>
</protein>
<gene>
    <name evidence="1" type="ORF">S06H3_17072</name>
</gene>
<organism evidence="1">
    <name type="scientific">marine sediment metagenome</name>
    <dbReference type="NCBI Taxonomy" id="412755"/>
    <lineage>
        <taxon>unclassified sequences</taxon>
        <taxon>metagenomes</taxon>
        <taxon>ecological metagenomes</taxon>
    </lineage>
</organism>